<organism evidence="1">
    <name type="scientific">virus sp. ctviY17</name>
    <dbReference type="NCBI Taxonomy" id="2825828"/>
    <lineage>
        <taxon>Viruses</taxon>
    </lineage>
</organism>
<name>A0A8S5RLR6_9VIRU</name>
<protein>
    <submittedName>
        <fullName evidence="1">Uncharacterized protein</fullName>
    </submittedName>
</protein>
<dbReference type="EMBL" id="BK059120">
    <property type="protein sequence ID" value="DAE32310.1"/>
    <property type="molecule type" value="Genomic_DNA"/>
</dbReference>
<evidence type="ECO:0000313" key="1">
    <source>
        <dbReference type="EMBL" id="DAE32310.1"/>
    </source>
</evidence>
<sequence>MNYLAQTKGLINAVDMKEYSQQQSNAQLSKIFDDLYDDLVNDIWETAQMNGRTETYRKTQSMSCDTDKSLDSCIAVLEDFMNKGYVCIVTRKYVDCTRYYYKIYISWSGHPPNVHGYVTVDDKNKEKLVFSSYLK</sequence>
<proteinExistence type="predicted"/>
<reference evidence="1" key="1">
    <citation type="journal article" date="2021" name="Proc. Natl. Acad. Sci. U.S.A.">
        <title>A Catalog of Tens of Thousands of Viruses from Human Metagenomes Reveals Hidden Associations with Chronic Diseases.</title>
        <authorList>
            <person name="Tisza M.J."/>
            <person name="Buck C.B."/>
        </authorList>
    </citation>
    <scope>NUCLEOTIDE SEQUENCE</scope>
    <source>
        <strain evidence="1">CtviY17</strain>
    </source>
</reference>
<accession>A0A8S5RLR6</accession>